<protein>
    <submittedName>
        <fullName evidence="1">Uncharacterized protein</fullName>
    </submittedName>
</protein>
<organism evidence="1 2">
    <name type="scientific">Cryomyces minteri</name>
    <dbReference type="NCBI Taxonomy" id="331657"/>
    <lineage>
        <taxon>Eukaryota</taxon>
        <taxon>Fungi</taxon>
        <taxon>Dikarya</taxon>
        <taxon>Ascomycota</taxon>
        <taxon>Pezizomycotina</taxon>
        <taxon>Dothideomycetes</taxon>
        <taxon>Dothideomycetes incertae sedis</taxon>
        <taxon>Cryomyces</taxon>
    </lineage>
</organism>
<sequence length="178" mass="19805">MPAAPVISPLAEREITIKINDAMMAEAFRNLQPAALKERVNTTLRESNTPTLINICIPAAKRLESGDIRIHTATRADAEVLKHHYERWIPMFGNAARVITHTYGVRVDSVPTSSINLDSPQSIQAECKKMMAANHANIPNCNITYVAWLTPEGKKKRFTSVRVEFSTPWDANKAIAVL</sequence>
<proteinExistence type="predicted"/>
<gene>
    <name evidence="1" type="ORF">B0A49_04305</name>
</gene>
<name>A0A4U0XKZ3_9PEZI</name>
<evidence type="ECO:0000313" key="1">
    <source>
        <dbReference type="EMBL" id="TKA77914.1"/>
    </source>
</evidence>
<dbReference type="Proteomes" id="UP000308768">
    <property type="component" value="Unassembled WGS sequence"/>
</dbReference>
<evidence type="ECO:0000313" key="2">
    <source>
        <dbReference type="Proteomes" id="UP000308768"/>
    </source>
</evidence>
<dbReference type="AlphaFoldDB" id="A0A4U0XKZ3"/>
<dbReference type="EMBL" id="NAJN01000166">
    <property type="protein sequence ID" value="TKA77914.1"/>
    <property type="molecule type" value="Genomic_DNA"/>
</dbReference>
<keyword evidence="2" id="KW-1185">Reference proteome</keyword>
<comment type="caution">
    <text evidence="1">The sequence shown here is derived from an EMBL/GenBank/DDBJ whole genome shotgun (WGS) entry which is preliminary data.</text>
</comment>
<reference evidence="1 2" key="1">
    <citation type="submission" date="2017-03" db="EMBL/GenBank/DDBJ databases">
        <title>Genomes of endolithic fungi from Antarctica.</title>
        <authorList>
            <person name="Coleine C."/>
            <person name="Masonjones S."/>
            <person name="Stajich J.E."/>
        </authorList>
    </citation>
    <scope>NUCLEOTIDE SEQUENCE [LARGE SCALE GENOMIC DNA]</scope>
    <source>
        <strain evidence="1 2">CCFEE 5187</strain>
    </source>
</reference>
<accession>A0A4U0XKZ3</accession>
<dbReference type="OrthoDB" id="3530768at2759"/>